<proteinExistence type="predicted"/>
<name>A0AAV1J5R3_9NEOP</name>
<evidence type="ECO:0000313" key="6">
    <source>
        <dbReference type="Proteomes" id="UP001497472"/>
    </source>
</evidence>
<dbReference type="Gene3D" id="2.20.25.240">
    <property type="match status" value="3"/>
</dbReference>
<evidence type="ECO:0000256" key="2">
    <source>
        <dbReference type="ARBA" id="ARBA00022771"/>
    </source>
</evidence>
<organism evidence="5 6">
    <name type="scientific">Leptosia nina</name>
    <dbReference type="NCBI Taxonomy" id="320188"/>
    <lineage>
        <taxon>Eukaryota</taxon>
        <taxon>Metazoa</taxon>
        <taxon>Ecdysozoa</taxon>
        <taxon>Arthropoda</taxon>
        <taxon>Hexapoda</taxon>
        <taxon>Insecta</taxon>
        <taxon>Pterygota</taxon>
        <taxon>Neoptera</taxon>
        <taxon>Endopterygota</taxon>
        <taxon>Lepidoptera</taxon>
        <taxon>Glossata</taxon>
        <taxon>Ditrysia</taxon>
        <taxon>Papilionoidea</taxon>
        <taxon>Pieridae</taxon>
        <taxon>Pierinae</taxon>
        <taxon>Leptosia</taxon>
    </lineage>
</organism>
<evidence type="ECO:0000313" key="5">
    <source>
        <dbReference type="EMBL" id="CAK1543856.1"/>
    </source>
</evidence>
<reference evidence="5 6" key="1">
    <citation type="submission" date="2023-11" db="EMBL/GenBank/DDBJ databases">
        <authorList>
            <person name="Okamura Y."/>
        </authorList>
    </citation>
    <scope>NUCLEOTIDE SEQUENCE [LARGE SCALE GENOMIC DNA]</scope>
</reference>
<dbReference type="Pfam" id="PF04500">
    <property type="entry name" value="FLYWCH"/>
    <property type="match status" value="1"/>
</dbReference>
<dbReference type="Proteomes" id="UP001497472">
    <property type="component" value="Unassembled WGS sequence"/>
</dbReference>
<keyword evidence="6" id="KW-1185">Reference proteome</keyword>
<dbReference type="AlphaFoldDB" id="A0AAV1J5R3"/>
<accession>A0AAV1J5R3</accession>
<dbReference type="InterPro" id="IPR007588">
    <property type="entry name" value="Znf_FLYWCH"/>
</dbReference>
<comment type="caution">
    <text evidence="5">The sequence shown here is derived from an EMBL/GenBank/DDBJ whole genome shotgun (WGS) entry which is preliminary data.</text>
</comment>
<evidence type="ECO:0000256" key="3">
    <source>
        <dbReference type="ARBA" id="ARBA00022833"/>
    </source>
</evidence>
<evidence type="ECO:0000259" key="4">
    <source>
        <dbReference type="Pfam" id="PF04500"/>
    </source>
</evidence>
<keyword evidence="1" id="KW-0479">Metal-binding</keyword>
<evidence type="ECO:0000256" key="1">
    <source>
        <dbReference type="ARBA" id="ARBA00022723"/>
    </source>
</evidence>
<keyword evidence="2" id="KW-0863">Zinc-finger</keyword>
<gene>
    <name evidence="5" type="ORF">LNINA_LOCUS3646</name>
</gene>
<keyword evidence="3" id="KW-0862">Zinc</keyword>
<dbReference type="EMBL" id="CAVLEF010000005">
    <property type="protein sequence ID" value="CAK1543856.1"/>
    <property type="molecule type" value="Genomic_DNA"/>
</dbReference>
<dbReference type="GO" id="GO:0008270">
    <property type="term" value="F:zinc ion binding"/>
    <property type="evidence" value="ECO:0007669"/>
    <property type="project" value="UniProtKB-KW"/>
</dbReference>
<sequence>MGTRFHGSESVRADGFVQHQGTAGLTLSYLSRESFCKRWKSTIISSRGFLFIDRGNGRKTLMYNNYSYYRKYASLNSERWCCTLSGSCRAYIKFFKNRNETYFITLKTGKRQMYYDGNTYFDSKKGNAARRWLCTHYPKCKAFIRLDDDLVVLRKSDAHPHNHAKPRLCFLPIWVSIYLSFAMQAAWVKPQPPGGYSWSSHKHSNIVIVLKGTKPVELIVTTKGKRYLKFRDHYYVSHTGAVGRWRCIATNRCYASLYVDEHMRPLKITREHVHEPAVFVKTRAGYTRLNRPRNAYFAYRKAGMPELCDDKPPANVHFAQPMYVQQKANRFGNVSSS</sequence>
<protein>
    <recommendedName>
        <fullName evidence="4">FLYWCH-type domain-containing protein</fullName>
    </recommendedName>
</protein>
<feature type="domain" description="FLYWCH-type" evidence="4">
    <location>
        <begin position="103"/>
        <end position="163"/>
    </location>
</feature>